<feature type="transmembrane region" description="Helical" evidence="15">
    <location>
        <begin position="16"/>
        <end position="36"/>
    </location>
</feature>
<comment type="subcellular location">
    <subcellularLocation>
        <location evidence="1">Cell membrane</location>
        <topology evidence="1">Multi-pass membrane protein</topology>
    </subcellularLocation>
</comment>
<feature type="transmembrane region" description="Helical" evidence="15">
    <location>
        <begin position="103"/>
        <end position="126"/>
    </location>
</feature>
<evidence type="ECO:0000313" key="17">
    <source>
        <dbReference type="EMBL" id="AZG16036.1"/>
    </source>
</evidence>
<evidence type="ECO:0000259" key="16">
    <source>
        <dbReference type="PROSITE" id="PS50855"/>
    </source>
</evidence>
<feature type="transmembrane region" description="Helical" evidence="15">
    <location>
        <begin position="275"/>
        <end position="298"/>
    </location>
</feature>
<evidence type="ECO:0000256" key="15">
    <source>
        <dbReference type="SAM" id="Phobius"/>
    </source>
</evidence>
<dbReference type="GO" id="GO:0009486">
    <property type="term" value="F:cytochrome bo3 ubiquinol oxidase activity"/>
    <property type="evidence" value="ECO:0007669"/>
    <property type="project" value="TreeGrafter"/>
</dbReference>
<evidence type="ECO:0000256" key="9">
    <source>
        <dbReference type="ARBA" id="ARBA00022982"/>
    </source>
</evidence>
<evidence type="ECO:0000256" key="14">
    <source>
        <dbReference type="RuleBase" id="RU000370"/>
    </source>
</evidence>
<evidence type="ECO:0000256" key="11">
    <source>
        <dbReference type="ARBA" id="ARBA00023004"/>
    </source>
</evidence>
<dbReference type="AlphaFoldDB" id="A0A3G8H6I8"/>
<evidence type="ECO:0000256" key="7">
    <source>
        <dbReference type="ARBA" id="ARBA00022692"/>
    </source>
</evidence>
<dbReference type="GO" id="GO:0004129">
    <property type="term" value="F:cytochrome-c oxidase activity"/>
    <property type="evidence" value="ECO:0007669"/>
    <property type="project" value="InterPro"/>
</dbReference>
<dbReference type="NCBIfam" id="TIGR02843">
    <property type="entry name" value="CyoB"/>
    <property type="match status" value="1"/>
</dbReference>
<comment type="similarity">
    <text evidence="2 14">Belongs to the heme-copper respiratory oxidase family.</text>
</comment>
<dbReference type="GO" id="GO:0016682">
    <property type="term" value="F:oxidoreductase activity, acting on diphenols and related substances as donors, oxygen as acceptor"/>
    <property type="evidence" value="ECO:0007669"/>
    <property type="project" value="InterPro"/>
</dbReference>
<dbReference type="GO" id="GO:0046872">
    <property type="term" value="F:metal ion binding"/>
    <property type="evidence" value="ECO:0007669"/>
    <property type="project" value="UniProtKB-KW"/>
</dbReference>
<dbReference type="InterPro" id="IPR036927">
    <property type="entry name" value="Cyt_c_oxase-like_su1_sf"/>
</dbReference>
<feature type="transmembrane region" description="Helical" evidence="15">
    <location>
        <begin position="344"/>
        <end position="368"/>
    </location>
</feature>
<dbReference type="InterPro" id="IPR000883">
    <property type="entry name" value="Cyt_C_Oxase_1"/>
</dbReference>
<feature type="transmembrane region" description="Helical" evidence="15">
    <location>
        <begin position="190"/>
        <end position="215"/>
    </location>
</feature>
<evidence type="ECO:0000256" key="1">
    <source>
        <dbReference type="ARBA" id="ARBA00004651"/>
    </source>
</evidence>
<dbReference type="GO" id="GO:0009060">
    <property type="term" value="P:aerobic respiration"/>
    <property type="evidence" value="ECO:0007669"/>
    <property type="project" value="InterPro"/>
</dbReference>
<dbReference type="SUPFAM" id="SSF81442">
    <property type="entry name" value="Cytochrome c oxidase subunit I-like"/>
    <property type="match status" value="1"/>
</dbReference>
<keyword evidence="7 14" id="KW-0812">Transmembrane</keyword>
<keyword evidence="13 15" id="KW-0472">Membrane</keyword>
<accession>A0A3G8H6I8</accession>
<keyword evidence="3 14" id="KW-0813">Transport</keyword>
<dbReference type="InterPro" id="IPR023616">
    <property type="entry name" value="Cyt_c_oxase-like_su1_dom"/>
</dbReference>
<gene>
    <name evidence="17" type="primary">cyoB</name>
    <name evidence="17" type="ORF">EHF44_21675</name>
</gene>
<feature type="transmembrane region" description="Helical" evidence="15">
    <location>
        <begin position="494"/>
        <end position="517"/>
    </location>
</feature>
<feature type="transmembrane region" description="Helical" evidence="15">
    <location>
        <begin position="227"/>
        <end position="255"/>
    </location>
</feature>
<dbReference type="PROSITE" id="PS00077">
    <property type="entry name" value="COX1_CUB"/>
    <property type="match status" value="1"/>
</dbReference>
<evidence type="ECO:0000256" key="6">
    <source>
        <dbReference type="ARBA" id="ARBA00022660"/>
    </source>
</evidence>
<evidence type="ECO:0000256" key="3">
    <source>
        <dbReference type="ARBA" id="ARBA00022448"/>
    </source>
</evidence>
<feature type="transmembrane region" description="Helical" evidence="15">
    <location>
        <begin position="451"/>
        <end position="474"/>
    </location>
</feature>
<dbReference type="EMBL" id="CP033970">
    <property type="protein sequence ID" value="AZG16036.1"/>
    <property type="molecule type" value="Genomic_DNA"/>
</dbReference>
<keyword evidence="10 15" id="KW-1133">Transmembrane helix</keyword>
<keyword evidence="5 14" id="KW-0349">Heme</keyword>
<evidence type="ECO:0000256" key="4">
    <source>
        <dbReference type="ARBA" id="ARBA00022475"/>
    </source>
</evidence>
<evidence type="ECO:0000256" key="2">
    <source>
        <dbReference type="ARBA" id="ARBA00009578"/>
    </source>
</evidence>
<feature type="transmembrane region" description="Helical" evidence="15">
    <location>
        <begin position="146"/>
        <end position="170"/>
    </location>
</feature>
<evidence type="ECO:0000256" key="13">
    <source>
        <dbReference type="ARBA" id="ARBA00023136"/>
    </source>
</evidence>
<proteinExistence type="inferred from homology"/>
<feature type="transmembrane region" description="Helical" evidence="15">
    <location>
        <begin position="57"/>
        <end position="74"/>
    </location>
</feature>
<dbReference type="PROSITE" id="PS50855">
    <property type="entry name" value="COX1"/>
    <property type="match status" value="1"/>
</dbReference>
<keyword evidence="8" id="KW-0479">Metal-binding</keyword>
<dbReference type="Gene3D" id="1.20.210.10">
    <property type="entry name" value="Cytochrome c oxidase-like, subunit I domain"/>
    <property type="match status" value="1"/>
</dbReference>
<dbReference type="KEGG" id="cpau:EHF44_21675"/>
<evidence type="ECO:0000256" key="8">
    <source>
        <dbReference type="ARBA" id="ARBA00022723"/>
    </source>
</evidence>
<feature type="transmembrane region" description="Helical" evidence="15">
    <location>
        <begin position="380"/>
        <end position="403"/>
    </location>
</feature>
<keyword evidence="9 14" id="KW-0249">Electron transport</keyword>
<dbReference type="PANTHER" id="PTHR10422">
    <property type="entry name" value="CYTOCHROME C OXIDASE SUBUNIT 1"/>
    <property type="match status" value="1"/>
</dbReference>
<reference evidence="18" key="1">
    <citation type="submission" date="2018-11" db="EMBL/GenBank/DDBJ databases">
        <title>FDA dAtabase for Regulatory Grade micrObial Sequences (FDA-ARGOS): Supporting development and validation of Infectious Disease Dx tests.</title>
        <authorList>
            <person name="Goldberg B."/>
            <person name="Campos J."/>
            <person name="Tallon L."/>
            <person name="Sadzewicz L."/>
            <person name="Zhao X."/>
            <person name="Vavikolanu K."/>
            <person name="Mehta A."/>
            <person name="Aluvathingal J."/>
            <person name="Nadendla S."/>
            <person name="Geyer C."/>
            <person name="Nandy P."/>
            <person name="Yan Y."/>
            <person name="Sichtig H."/>
        </authorList>
    </citation>
    <scope>NUCLEOTIDE SEQUENCE [LARGE SCALE GENOMIC DNA]</scope>
    <source>
        <strain evidence="18">FDAARGOS_614</strain>
    </source>
</reference>
<name>A0A3G8H6I8_9BURK</name>
<dbReference type="Pfam" id="PF00115">
    <property type="entry name" value="COX1"/>
    <property type="match status" value="1"/>
</dbReference>
<dbReference type="GO" id="GO:0015990">
    <property type="term" value="P:electron transport coupled proton transport"/>
    <property type="evidence" value="ECO:0007669"/>
    <property type="project" value="TreeGrafter"/>
</dbReference>
<evidence type="ECO:0000256" key="12">
    <source>
        <dbReference type="ARBA" id="ARBA00023008"/>
    </source>
</evidence>
<feature type="transmembrane region" description="Helical" evidence="15">
    <location>
        <begin position="310"/>
        <end position="332"/>
    </location>
</feature>
<dbReference type="GO" id="GO:0020037">
    <property type="term" value="F:heme binding"/>
    <property type="evidence" value="ECO:0007669"/>
    <property type="project" value="InterPro"/>
</dbReference>
<dbReference type="GO" id="GO:0022904">
    <property type="term" value="P:respiratory electron transport chain"/>
    <property type="evidence" value="ECO:0007669"/>
    <property type="project" value="TreeGrafter"/>
</dbReference>
<evidence type="ECO:0000256" key="10">
    <source>
        <dbReference type="ARBA" id="ARBA00022989"/>
    </source>
</evidence>
<dbReference type="FunFam" id="1.20.210.10:FF:000002">
    <property type="entry name" value="Cytochrome o ubiquinol oxidase, subunit I"/>
    <property type="match status" value="1"/>
</dbReference>
<dbReference type="GO" id="GO:0005886">
    <property type="term" value="C:plasma membrane"/>
    <property type="evidence" value="ECO:0007669"/>
    <property type="project" value="UniProtKB-SubCell"/>
</dbReference>
<evidence type="ECO:0000256" key="5">
    <source>
        <dbReference type="ARBA" id="ARBA00022617"/>
    </source>
</evidence>
<dbReference type="PRINTS" id="PR01165">
    <property type="entry name" value="CYCOXIDASEI"/>
</dbReference>
<feature type="domain" description="Cytochrome oxidase subunit I profile" evidence="16">
    <location>
        <begin position="39"/>
        <end position="559"/>
    </location>
</feature>
<dbReference type="RefSeq" id="WP_124685767.1">
    <property type="nucleotide sequence ID" value="NZ_CP033970.1"/>
</dbReference>
<dbReference type="InterPro" id="IPR023615">
    <property type="entry name" value="Cyt_c_Oxase_su1_BS"/>
</dbReference>
<dbReference type="Proteomes" id="UP000270411">
    <property type="component" value="Chromosome 2"/>
</dbReference>
<evidence type="ECO:0000313" key="18">
    <source>
        <dbReference type="Proteomes" id="UP000270411"/>
    </source>
</evidence>
<dbReference type="PANTHER" id="PTHR10422:SF35">
    <property type="entry name" value="CYTOCHROME BO(3) UBIQUINOL OXIDASE SUBUNIT 1"/>
    <property type="match status" value="1"/>
</dbReference>
<dbReference type="OrthoDB" id="9803294at2"/>
<keyword evidence="11" id="KW-0408">Iron</keyword>
<keyword evidence="12" id="KW-0186">Copper</keyword>
<feature type="transmembrane region" description="Helical" evidence="15">
    <location>
        <begin position="593"/>
        <end position="626"/>
    </location>
</feature>
<sequence length="664" mass="73815">MFGKLSLDAIPLHEPIIMGTLVAVLLGGAALLAAITRYRKWGYLWTEWICSVDHKRIGVMYIVLALVMLLRGFADAIMMRTQQAIAVGEAAGYLPPHHYDQIFTAHGVIMIFFVATPFILGLMNVIVPLQIGARDVAYPFVNSLSFWMSAMGAVLVMLSMFVGDFAATGWVAYPPLSGLGYSPTVGVDYYIWSLQISGLGTTLTGINFIVTILRMRAPGLTLMKMPVFTWTALITNILIVAIFPVLTATLALLAADRYLDMHIFTTELGGNAMMYVNLIWIWGHPEVYVLILPCFGAFSEIIATFSRKPLFGYTSMVYATSSIGVLSFFVWLHHFFTMGSGASVNAFFGIMTSIISIPTGVKLFNWLFTMYRGRIRFHSSTLWTIGFMVTFAVGGMTGVLLAVPGADFVLHNSLFLIAHFHNVIIGGVVFGCLAAMTFWFPKVFGFTLNEFWGKVAFWCWLVGFYLAFMPLYALGLQGMTRRMNHYNNPDWQPYLIVALVGAVVIGCGILAILWQLFVSVRDRHQHRDLTGDPWGGRSLEWATASPAPFYNFAHVPQITSLEQHWDDKETGRAYRVDAPYADIHMPRNTSAGFIVSAFGLVLCFALVWHIWWLAGFGLVAMILTFIARSYDRDVDYYVPAAEVARIEQARHAQLGAALAARGAN</sequence>
<organism evidence="17 18">
    <name type="scientific">Cupriavidus pauculus</name>
    <dbReference type="NCBI Taxonomy" id="82633"/>
    <lineage>
        <taxon>Bacteria</taxon>
        <taxon>Pseudomonadati</taxon>
        <taxon>Pseudomonadota</taxon>
        <taxon>Betaproteobacteria</taxon>
        <taxon>Burkholderiales</taxon>
        <taxon>Burkholderiaceae</taxon>
        <taxon>Cupriavidus</taxon>
    </lineage>
</organism>
<dbReference type="InterPro" id="IPR014207">
    <property type="entry name" value="Cyt_c_ubiqinol_oxidase_su1"/>
</dbReference>
<keyword evidence="6 14" id="KW-0679">Respiratory chain</keyword>
<protein>
    <submittedName>
        <fullName evidence="17">Cytochrome o ubiquinol oxidase subunit I</fullName>
    </submittedName>
</protein>
<keyword evidence="4" id="KW-1003">Cell membrane</keyword>
<dbReference type="CDD" id="cd01662">
    <property type="entry name" value="Ubiquinol_Oxidase_I"/>
    <property type="match status" value="1"/>
</dbReference>
<feature type="transmembrane region" description="Helical" evidence="15">
    <location>
        <begin position="415"/>
        <end position="439"/>
    </location>
</feature>